<dbReference type="EMBL" id="CP030118">
    <property type="protein sequence ID" value="QDL09628.1"/>
    <property type="molecule type" value="Genomic_DNA"/>
</dbReference>
<accession>A0A856MFZ1</accession>
<dbReference type="Proteomes" id="UP000503129">
    <property type="component" value="Chromosome"/>
</dbReference>
<name>A0A856MFZ1_9CYAN</name>
<dbReference type="AlphaFoldDB" id="A0A856MFZ1"/>
<proteinExistence type="predicted"/>
<evidence type="ECO:0000313" key="1">
    <source>
        <dbReference type="EMBL" id="QDL09628.1"/>
    </source>
</evidence>
<keyword evidence="2" id="KW-1185">Reference proteome</keyword>
<protein>
    <submittedName>
        <fullName evidence="1">Uncharacterized protein</fullName>
    </submittedName>
</protein>
<sequence>MQIKLSKLPKKKDDLDYVWKNKNRQKTTPRLKQLSVISYQLPVIKYHSYQLSGRKRTRPPLVHCSLFTVSPLGSKF</sequence>
<dbReference type="KEGG" id="bsen:DP114_18555"/>
<gene>
    <name evidence="1" type="ORF">DP114_18555</name>
</gene>
<organism evidence="1 2">
    <name type="scientific">Brasilonema sennae CENA114</name>
    <dbReference type="NCBI Taxonomy" id="415709"/>
    <lineage>
        <taxon>Bacteria</taxon>
        <taxon>Bacillati</taxon>
        <taxon>Cyanobacteriota</taxon>
        <taxon>Cyanophyceae</taxon>
        <taxon>Nostocales</taxon>
        <taxon>Scytonemataceae</taxon>
        <taxon>Brasilonema</taxon>
        <taxon>Bromeliae group (in: Brasilonema)</taxon>
    </lineage>
</organism>
<reference evidence="1 2" key="1">
    <citation type="submission" date="2018-06" db="EMBL/GenBank/DDBJ databases">
        <title>Comparative genomics of Brasilonema spp. strains.</title>
        <authorList>
            <person name="Alvarenga D.O."/>
            <person name="Fiore M.F."/>
            <person name="Varani A.M."/>
        </authorList>
    </citation>
    <scope>NUCLEOTIDE SEQUENCE [LARGE SCALE GENOMIC DNA]</scope>
    <source>
        <strain evidence="1 2">CENA114</strain>
    </source>
</reference>
<evidence type="ECO:0000313" key="2">
    <source>
        <dbReference type="Proteomes" id="UP000503129"/>
    </source>
</evidence>